<dbReference type="InterPro" id="IPR007794">
    <property type="entry name" value="Rib_rcpt_KP"/>
</dbReference>
<evidence type="ECO:0000313" key="9">
    <source>
        <dbReference type="EMBL" id="CAH2045317.1"/>
    </source>
</evidence>
<feature type="compositionally biased region" description="Low complexity" evidence="7">
    <location>
        <begin position="204"/>
        <end position="218"/>
    </location>
</feature>
<feature type="region of interest" description="Disordered" evidence="7">
    <location>
        <begin position="934"/>
        <end position="954"/>
    </location>
</feature>
<feature type="coiled-coil region" evidence="6">
    <location>
        <begin position="793"/>
        <end position="915"/>
    </location>
</feature>
<evidence type="ECO:0000256" key="2">
    <source>
        <dbReference type="ARBA" id="ARBA00022692"/>
    </source>
</evidence>
<feature type="domain" description="Ribosome receptor lysine/proline rich" evidence="8">
    <location>
        <begin position="31"/>
        <end position="126"/>
    </location>
</feature>
<name>A0ABN8I409_9NEOP</name>
<dbReference type="Proteomes" id="UP000837857">
    <property type="component" value="Chromosome 16"/>
</dbReference>
<evidence type="ECO:0000256" key="4">
    <source>
        <dbReference type="ARBA" id="ARBA00022989"/>
    </source>
</evidence>
<feature type="compositionally biased region" description="Acidic residues" evidence="7">
    <location>
        <begin position="85"/>
        <end position="99"/>
    </location>
</feature>
<evidence type="ECO:0000256" key="3">
    <source>
        <dbReference type="ARBA" id="ARBA00022824"/>
    </source>
</evidence>
<gene>
    <name evidence="9" type="ORF">IPOD504_LOCUS5020</name>
</gene>
<dbReference type="InterPro" id="IPR040248">
    <property type="entry name" value="RRBP1"/>
</dbReference>
<keyword evidence="10" id="KW-1185">Reference proteome</keyword>
<feature type="coiled-coil region" evidence="6">
    <location>
        <begin position="366"/>
        <end position="414"/>
    </location>
</feature>
<feature type="compositionally biased region" description="Basic and acidic residues" evidence="7">
    <location>
        <begin position="934"/>
        <end position="943"/>
    </location>
</feature>
<dbReference type="PANTHER" id="PTHR18939">
    <property type="entry name" value="RIBOSOME BINDING PROTEIN-1"/>
    <property type="match status" value="1"/>
</dbReference>
<feature type="region of interest" description="Disordered" evidence="7">
    <location>
        <begin position="579"/>
        <end position="608"/>
    </location>
</feature>
<dbReference type="PANTHER" id="PTHR18939:SF4">
    <property type="entry name" value="RIBOSOME-BINDING PROTEIN 1"/>
    <property type="match status" value="1"/>
</dbReference>
<keyword evidence="6" id="KW-0175">Coiled coil</keyword>
<feature type="compositionally biased region" description="Basic residues" evidence="7">
    <location>
        <begin position="56"/>
        <end position="71"/>
    </location>
</feature>
<feature type="compositionally biased region" description="Basic and acidic residues" evidence="7">
    <location>
        <begin position="585"/>
        <end position="608"/>
    </location>
</feature>
<organism evidence="9 10">
    <name type="scientific">Iphiclides podalirius</name>
    <name type="common">scarce swallowtail</name>
    <dbReference type="NCBI Taxonomy" id="110791"/>
    <lineage>
        <taxon>Eukaryota</taxon>
        <taxon>Metazoa</taxon>
        <taxon>Ecdysozoa</taxon>
        <taxon>Arthropoda</taxon>
        <taxon>Hexapoda</taxon>
        <taxon>Insecta</taxon>
        <taxon>Pterygota</taxon>
        <taxon>Neoptera</taxon>
        <taxon>Endopterygota</taxon>
        <taxon>Lepidoptera</taxon>
        <taxon>Glossata</taxon>
        <taxon>Ditrysia</taxon>
        <taxon>Papilionoidea</taxon>
        <taxon>Papilionidae</taxon>
        <taxon>Papilioninae</taxon>
        <taxon>Iphiclides</taxon>
    </lineage>
</organism>
<comment type="subcellular location">
    <subcellularLocation>
        <location evidence="1">Endoplasmic reticulum membrane</location>
        <topology evidence="1">Single-pass membrane protein</topology>
    </subcellularLocation>
</comment>
<feature type="compositionally biased region" description="Low complexity" evidence="7">
    <location>
        <begin position="111"/>
        <end position="123"/>
    </location>
</feature>
<evidence type="ECO:0000256" key="6">
    <source>
        <dbReference type="SAM" id="Coils"/>
    </source>
</evidence>
<proteinExistence type="predicted"/>
<evidence type="ECO:0000259" key="8">
    <source>
        <dbReference type="Pfam" id="PF05104"/>
    </source>
</evidence>
<keyword evidence="5" id="KW-0472">Membrane</keyword>
<feature type="region of interest" description="Disordered" evidence="7">
    <location>
        <begin position="189"/>
        <end position="312"/>
    </location>
</feature>
<dbReference type="Pfam" id="PF05104">
    <property type="entry name" value="Rib_recp_KP_reg"/>
    <property type="match status" value="1"/>
</dbReference>
<evidence type="ECO:0000256" key="1">
    <source>
        <dbReference type="ARBA" id="ARBA00004389"/>
    </source>
</evidence>
<feature type="coiled-coil region" evidence="6">
    <location>
        <begin position="696"/>
        <end position="723"/>
    </location>
</feature>
<keyword evidence="3" id="KW-0256">Endoplasmic reticulum</keyword>
<feature type="region of interest" description="Disordered" evidence="7">
    <location>
        <begin position="52"/>
        <end position="166"/>
    </location>
</feature>
<protein>
    <recommendedName>
        <fullName evidence="8">Ribosome receptor lysine/proline rich domain-containing protein</fullName>
    </recommendedName>
</protein>
<feature type="compositionally biased region" description="Low complexity" evidence="7">
    <location>
        <begin position="279"/>
        <end position="289"/>
    </location>
</feature>
<evidence type="ECO:0000313" key="10">
    <source>
        <dbReference type="Proteomes" id="UP000837857"/>
    </source>
</evidence>
<evidence type="ECO:0000256" key="5">
    <source>
        <dbReference type="ARBA" id="ARBA00023136"/>
    </source>
</evidence>
<accession>A0ABN8I409</accession>
<feature type="compositionally biased region" description="Polar residues" evidence="7">
    <location>
        <begin position="263"/>
        <end position="272"/>
    </location>
</feature>
<sequence>MELQALLVLCGLGVAGVAVILLMGLFSASGTTYEEAIAQQRKATTELLALADNKGKAKKTSKKANKKLAKKEKKENATSATGSEPESEAPAESGVDEDSTPALKPHVEFSPPVVVDVPTDTPPNIKIRKRGKDPKVKPILVNKEDPSCVSDTSTLPTPPGGAASNHFEQLLPKDEFELLHSTFVEKALEKREDATEKRDKAAKPAKNAKAAIKPTATPEPVKEEVLQERPSAGDAPKEQRKVKKAEKRGGGDEAAAAEEPVQPLNSPQPSELTTDKLLKQALAPAAAAPAPSPPGGKGRKKKPEPNVLSLMAGDSGGVAVSELVRVVREAALSRTEIQILTEALLNKHHDPLPEHSEWTEGPNDPMQKMKKQLAEKEKALADEVEASQALHAKLKELRATLNAERGRAAAASRAAEQAAGAARAELHTLQARLQRVLDDNHALAQDKLHLQSKLGAEGEAQAQRVQMEMHIQRLSESEAALLQQLTALQAEMNTLARETAQARCDAAAARDSMMMAQRHAEELAQQLQEANRVYAELEQQRQRAVHAEKLAQQELRELQERLAGITELQNEVQRLTTRAQTAESNVDKLREEAEKAKGDANKLRTDTEKLKQEVEKIREESEQQKSQSSNALAALKEQLISRETELAELKQMAAVPAQNGLPPSANDDQKRASELAKVESVVEALRGELAAALIGSSEQKEQIATLRDQLHHYQEKNNELRTKNWKVMEALQSAEKALQAKSTSALPAQDSLPEAIARARESQYVEVAGVLRSACPAVAPSSGAGRAWLEAFADNLRSEFAKMEAQKHALERKQRELEEARLVQAAPSVADPRLSELAAQNEQLQSLLDKYKRVIDDTEGALSRLQQNVAVEEQRWAKQLAEKQRELDELQQRTVSQMQKRIDTLEVELQKAQTTNHSNSFADAERLTEEKLMGSLTEKHDLRNGPLQVTLEEK</sequence>
<evidence type="ECO:0000256" key="7">
    <source>
        <dbReference type="SAM" id="MobiDB-lite"/>
    </source>
</evidence>
<keyword evidence="2" id="KW-0812">Transmembrane</keyword>
<feature type="non-terminal residue" evidence="9">
    <location>
        <position position="954"/>
    </location>
</feature>
<keyword evidence="4" id="KW-1133">Transmembrane helix</keyword>
<feature type="compositionally biased region" description="Basic and acidic residues" evidence="7">
    <location>
        <begin position="189"/>
        <end position="202"/>
    </location>
</feature>
<dbReference type="EMBL" id="OW152828">
    <property type="protein sequence ID" value="CAH2045317.1"/>
    <property type="molecule type" value="Genomic_DNA"/>
</dbReference>
<reference evidence="9" key="1">
    <citation type="submission" date="2022-03" db="EMBL/GenBank/DDBJ databases">
        <authorList>
            <person name="Martin H S."/>
        </authorList>
    </citation>
    <scope>NUCLEOTIDE SEQUENCE</scope>
</reference>